<proteinExistence type="predicted"/>
<dbReference type="Proteomes" id="UP000735302">
    <property type="component" value="Unassembled WGS sequence"/>
</dbReference>
<keyword evidence="2" id="KW-1185">Reference proteome</keyword>
<protein>
    <recommendedName>
        <fullName evidence="3">Integrase catalytic domain-containing protein</fullName>
    </recommendedName>
</protein>
<accession>A0AAV4DS20</accession>
<dbReference type="EMBL" id="BLXT01008249">
    <property type="protein sequence ID" value="GFO46954.1"/>
    <property type="molecule type" value="Genomic_DNA"/>
</dbReference>
<sequence>MPPPRDQAEYGVNYQAMCNSLMERFNATLKICLRRLCSENGNRDIDTSILSYLPTARCRRSRLIVHISRCSTGKPFVAHAYLEGVVDESDPGVKYEGMLRIRP</sequence>
<evidence type="ECO:0008006" key="3">
    <source>
        <dbReference type="Google" id="ProtNLM"/>
    </source>
</evidence>
<name>A0AAV4DS20_9GAST</name>
<gene>
    <name evidence="1" type="ORF">PoB_007345900</name>
</gene>
<organism evidence="1 2">
    <name type="scientific">Plakobranchus ocellatus</name>
    <dbReference type="NCBI Taxonomy" id="259542"/>
    <lineage>
        <taxon>Eukaryota</taxon>
        <taxon>Metazoa</taxon>
        <taxon>Spiralia</taxon>
        <taxon>Lophotrochozoa</taxon>
        <taxon>Mollusca</taxon>
        <taxon>Gastropoda</taxon>
        <taxon>Heterobranchia</taxon>
        <taxon>Euthyneura</taxon>
        <taxon>Panpulmonata</taxon>
        <taxon>Sacoglossa</taxon>
        <taxon>Placobranchoidea</taxon>
        <taxon>Plakobranchidae</taxon>
        <taxon>Plakobranchus</taxon>
    </lineage>
</organism>
<evidence type="ECO:0000313" key="1">
    <source>
        <dbReference type="EMBL" id="GFO46954.1"/>
    </source>
</evidence>
<evidence type="ECO:0000313" key="2">
    <source>
        <dbReference type="Proteomes" id="UP000735302"/>
    </source>
</evidence>
<reference evidence="1 2" key="1">
    <citation type="journal article" date="2021" name="Elife">
        <title>Chloroplast acquisition without the gene transfer in kleptoplastic sea slugs, Plakobranchus ocellatus.</title>
        <authorList>
            <person name="Maeda T."/>
            <person name="Takahashi S."/>
            <person name="Yoshida T."/>
            <person name="Shimamura S."/>
            <person name="Takaki Y."/>
            <person name="Nagai Y."/>
            <person name="Toyoda A."/>
            <person name="Suzuki Y."/>
            <person name="Arimoto A."/>
            <person name="Ishii H."/>
            <person name="Satoh N."/>
            <person name="Nishiyama T."/>
            <person name="Hasebe M."/>
            <person name="Maruyama T."/>
            <person name="Minagawa J."/>
            <person name="Obokata J."/>
            <person name="Shigenobu S."/>
        </authorList>
    </citation>
    <scope>NUCLEOTIDE SEQUENCE [LARGE SCALE GENOMIC DNA]</scope>
</reference>
<dbReference type="AlphaFoldDB" id="A0AAV4DS20"/>
<comment type="caution">
    <text evidence="1">The sequence shown here is derived from an EMBL/GenBank/DDBJ whole genome shotgun (WGS) entry which is preliminary data.</text>
</comment>